<accession>A0A0S4JJE9</accession>
<sequence length="308" mass="33967">MSDSGPVNEQQDSTSPQPMLGGTVDERKASRDLKLDQLRQQIHDQEELVGAMLAAKQQRIDLVKSLQTLKELARQDGLGASGCVGGSHEQQQQQQQGDEARELQNDVQELLAAVETSMRSQETALRKKQEKSSAEGSNMEQDALIDELLREEEAERRKATRHKKKDAKQRSGNNKKKSAQFPPAAAKNSAKSNQKSVAHDDEYELVLLQQSKEQNLSSDQQHGAIDVTAVFAALETFSIARASSSSPDGVKPSRNATPSWLKDDNDVEANLVANVIGTDAEYVEEIYEEDFEPDIEEGDITVVETQPV</sequence>
<feature type="compositionally biased region" description="Basic residues" evidence="1">
    <location>
        <begin position="158"/>
        <end position="178"/>
    </location>
</feature>
<protein>
    <submittedName>
        <fullName evidence="2">Uncharacterized protein</fullName>
    </submittedName>
</protein>
<feature type="region of interest" description="Disordered" evidence="1">
    <location>
        <begin position="77"/>
        <end position="198"/>
    </location>
</feature>
<evidence type="ECO:0000256" key="1">
    <source>
        <dbReference type="SAM" id="MobiDB-lite"/>
    </source>
</evidence>
<feature type="region of interest" description="Disordered" evidence="1">
    <location>
        <begin position="242"/>
        <end position="262"/>
    </location>
</feature>
<feature type="compositionally biased region" description="Basic and acidic residues" evidence="1">
    <location>
        <begin position="147"/>
        <end position="157"/>
    </location>
</feature>
<proteinExistence type="predicted"/>
<dbReference type="AlphaFoldDB" id="A0A0S4JJE9"/>
<keyword evidence="3" id="KW-1185">Reference proteome</keyword>
<evidence type="ECO:0000313" key="3">
    <source>
        <dbReference type="Proteomes" id="UP000051952"/>
    </source>
</evidence>
<dbReference type="Proteomes" id="UP000051952">
    <property type="component" value="Unassembled WGS sequence"/>
</dbReference>
<feature type="compositionally biased region" description="Low complexity" evidence="1">
    <location>
        <begin position="182"/>
        <end position="193"/>
    </location>
</feature>
<organism evidence="2 3">
    <name type="scientific">Bodo saltans</name>
    <name type="common">Flagellated protozoan</name>
    <dbReference type="NCBI Taxonomy" id="75058"/>
    <lineage>
        <taxon>Eukaryota</taxon>
        <taxon>Discoba</taxon>
        <taxon>Euglenozoa</taxon>
        <taxon>Kinetoplastea</taxon>
        <taxon>Metakinetoplastina</taxon>
        <taxon>Eubodonida</taxon>
        <taxon>Bodonidae</taxon>
        <taxon>Bodo</taxon>
    </lineage>
</organism>
<evidence type="ECO:0000313" key="2">
    <source>
        <dbReference type="EMBL" id="CUG90694.1"/>
    </source>
</evidence>
<feature type="region of interest" description="Disordered" evidence="1">
    <location>
        <begin position="1"/>
        <end position="31"/>
    </location>
</feature>
<name>A0A0S4JJE9_BODSA</name>
<dbReference type="EMBL" id="CYKH01001857">
    <property type="protein sequence ID" value="CUG90694.1"/>
    <property type="molecule type" value="Genomic_DNA"/>
</dbReference>
<feature type="compositionally biased region" description="Polar residues" evidence="1">
    <location>
        <begin position="1"/>
        <end position="17"/>
    </location>
</feature>
<reference evidence="3" key="1">
    <citation type="submission" date="2015-09" db="EMBL/GenBank/DDBJ databases">
        <authorList>
            <consortium name="Pathogen Informatics"/>
        </authorList>
    </citation>
    <scope>NUCLEOTIDE SEQUENCE [LARGE SCALE GENOMIC DNA]</scope>
    <source>
        <strain evidence="3">Lake Konstanz</strain>
    </source>
</reference>
<feature type="compositionally biased region" description="Basic and acidic residues" evidence="1">
    <location>
        <begin position="124"/>
        <end position="133"/>
    </location>
</feature>
<gene>
    <name evidence="2" type="ORF">BSAL_28330</name>
</gene>
<dbReference type="VEuPathDB" id="TriTrypDB:BSAL_28330"/>